<dbReference type="OrthoDB" id="9815350at2"/>
<keyword evidence="1" id="KW-0813">Transport</keyword>
<comment type="similarity">
    <text evidence="9">Belongs to the Bfd family.</text>
</comment>
<dbReference type="InterPro" id="IPR041854">
    <property type="entry name" value="BFD-like_2Fe2S-bd_dom_sf"/>
</dbReference>
<dbReference type="Proteomes" id="UP000239007">
    <property type="component" value="Unassembled WGS sequence"/>
</dbReference>
<dbReference type="Pfam" id="PF04324">
    <property type="entry name" value="Fer2_BFD"/>
    <property type="match status" value="1"/>
</dbReference>
<proteinExistence type="inferred from homology"/>
<keyword evidence="2" id="KW-0001">2Fe-2S</keyword>
<dbReference type="GO" id="GO:0051537">
    <property type="term" value="F:2 iron, 2 sulfur cluster binding"/>
    <property type="evidence" value="ECO:0007669"/>
    <property type="project" value="UniProtKB-KW"/>
</dbReference>
<dbReference type="GO" id="GO:0046872">
    <property type="term" value="F:metal ion binding"/>
    <property type="evidence" value="ECO:0007669"/>
    <property type="project" value="UniProtKB-KW"/>
</dbReference>
<name>A0A2S7UWJ1_9GAMM</name>
<dbReference type="InterPro" id="IPR007419">
    <property type="entry name" value="BFD-like_2Fe2S-bd_dom"/>
</dbReference>
<dbReference type="Gene3D" id="1.10.10.1100">
    <property type="entry name" value="BFD-like [2Fe-2S]-binding domain"/>
    <property type="match status" value="1"/>
</dbReference>
<evidence type="ECO:0000256" key="3">
    <source>
        <dbReference type="ARBA" id="ARBA00022723"/>
    </source>
</evidence>
<dbReference type="PANTHER" id="PTHR37424:SF1">
    <property type="entry name" value="BACTERIOFERRITIN-ASSOCIATED FERREDOXIN"/>
    <property type="match status" value="1"/>
</dbReference>
<evidence type="ECO:0000256" key="2">
    <source>
        <dbReference type="ARBA" id="ARBA00022714"/>
    </source>
</evidence>
<dbReference type="InterPro" id="IPR052371">
    <property type="entry name" value="BFD-associated_ferredoxin"/>
</dbReference>
<sequence>MFVCLCKGITDSDIQQLVLEHGVGSIRELKQHVALGSECGSCTKVAQMVIDNTIMDETLFKDVG</sequence>
<keyword evidence="5" id="KW-0408">Iron</keyword>
<comment type="cofactor">
    <cofactor evidence="7">
        <name>[2Fe-2S] cluster</name>
        <dbReference type="ChEBI" id="CHEBI:190135"/>
    </cofactor>
</comment>
<accession>A0A2S7UWJ1</accession>
<evidence type="ECO:0000256" key="6">
    <source>
        <dbReference type="ARBA" id="ARBA00023014"/>
    </source>
</evidence>
<keyword evidence="4" id="KW-0249">Electron transport</keyword>
<evidence type="ECO:0000313" key="12">
    <source>
        <dbReference type="Proteomes" id="UP000239007"/>
    </source>
</evidence>
<keyword evidence="12" id="KW-1185">Reference proteome</keyword>
<keyword evidence="6" id="KW-0411">Iron-sulfur</keyword>
<evidence type="ECO:0000259" key="10">
    <source>
        <dbReference type="Pfam" id="PF04324"/>
    </source>
</evidence>
<evidence type="ECO:0000256" key="1">
    <source>
        <dbReference type="ARBA" id="ARBA00022448"/>
    </source>
</evidence>
<gene>
    <name evidence="11" type="ORF">BTO11_08150</name>
</gene>
<dbReference type="RefSeq" id="WP_105052130.1">
    <property type="nucleotide sequence ID" value="NZ_BMYG01000002.1"/>
</dbReference>
<dbReference type="PANTHER" id="PTHR37424">
    <property type="entry name" value="BACTERIOFERRITIN-ASSOCIATED FERREDOXIN"/>
    <property type="match status" value="1"/>
</dbReference>
<evidence type="ECO:0000256" key="5">
    <source>
        <dbReference type="ARBA" id="ARBA00023004"/>
    </source>
</evidence>
<evidence type="ECO:0000256" key="8">
    <source>
        <dbReference type="ARBA" id="ARBA00039386"/>
    </source>
</evidence>
<evidence type="ECO:0000313" key="11">
    <source>
        <dbReference type="EMBL" id="PQJ53640.1"/>
    </source>
</evidence>
<evidence type="ECO:0000256" key="9">
    <source>
        <dbReference type="ARBA" id="ARBA00046332"/>
    </source>
</evidence>
<organism evidence="11 12">
    <name type="scientific">Psychrosphaera saromensis</name>
    <dbReference type="NCBI Taxonomy" id="716813"/>
    <lineage>
        <taxon>Bacteria</taxon>
        <taxon>Pseudomonadati</taxon>
        <taxon>Pseudomonadota</taxon>
        <taxon>Gammaproteobacteria</taxon>
        <taxon>Alteromonadales</taxon>
        <taxon>Pseudoalteromonadaceae</taxon>
        <taxon>Psychrosphaera</taxon>
    </lineage>
</organism>
<comment type="caution">
    <text evidence="11">The sequence shown here is derived from an EMBL/GenBank/DDBJ whole genome shotgun (WGS) entry which is preliminary data.</text>
</comment>
<dbReference type="AlphaFoldDB" id="A0A2S7UWJ1"/>
<protein>
    <recommendedName>
        <fullName evidence="8">Bacterioferritin-associated ferredoxin</fullName>
    </recommendedName>
</protein>
<evidence type="ECO:0000256" key="4">
    <source>
        <dbReference type="ARBA" id="ARBA00022982"/>
    </source>
</evidence>
<evidence type="ECO:0000256" key="7">
    <source>
        <dbReference type="ARBA" id="ARBA00034078"/>
    </source>
</evidence>
<dbReference type="EMBL" id="MSCH01000003">
    <property type="protein sequence ID" value="PQJ53640.1"/>
    <property type="molecule type" value="Genomic_DNA"/>
</dbReference>
<reference evidence="11 12" key="1">
    <citation type="submission" date="2016-12" db="EMBL/GenBank/DDBJ databases">
        <title>Diversity of luminous bacteria.</title>
        <authorList>
            <person name="Yoshizawa S."/>
            <person name="Kogure K."/>
        </authorList>
    </citation>
    <scope>NUCLEOTIDE SEQUENCE [LARGE SCALE GENOMIC DNA]</scope>
    <source>
        <strain evidence="11 12">SA4-48</strain>
    </source>
</reference>
<keyword evidence="3" id="KW-0479">Metal-binding</keyword>
<feature type="domain" description="BFD-like [2Fe-2S]-binding" evidence="10">
    <location>
        <begin position="3"/>
        <end position="50"/>
    </location>
</feature>